<dbReference type="Pfam" id="PF01565">
    <property type="entry name" value="FAD_binding_4"/>
    <property type="match status" value="1"/>
</dbReference>
<organism evidence="6">
    <name type="scientific">marine metagenome</name>
    <dbReference type="NCBI Taxonomy" id="408172"/>
    <lineage>
        <taxon>unclassified sequences</taxon>
        <taxon>metagenomes</taxon>
        <taxon>ecological metagenomes</taxon>
    </lineage>
</organism>
<evidence type="ECO:0000313" key="6">
    <source>
        <dbReference type="EMBL" id="SUZ68637.1"/>
    </source>
</evidence>
<dbReference type="InterPro" id="IPR051914">
    <property type="entry name" value="FAD-linked_OxidoTrans_Type4"/>
</dbReference>
<evidence type="ECO:0000256" key="1">
    <source>
        <dbReference type="ARBA" id="ARBA00001974"/>
    </source>
</evidence>
<dbReference type="InterPro" id="IPR016166">
    <property type="entry name" value="FAD-bd_PCMH"/>
</dbReference>
<keyword evidence="4" id="KW-0560">Oxidoreductase</keyword>
<dbReference type="InterPro" id="IPR004113">
    <property type="entry name" value="FAD-bd_oxidored_4_C"/>
</dbReference>
<evidence type="ECO:0000259" key="5">
    <source>
        <dbReference type="PROSITE" id="PS51387"/>
    </source>
</evidence>
<feature type="domain" description="FAD-binding PCMH-type" evidence="5">
    <location>
        <begin position="38"/>
        <end position="216"/>
    </location>
</feature>
<gene>
    <name evidence="6" type="ORF">METZ01_LOCUS21491</name>
</gene>
<accession>A0A381PRE3</accession>
<dbReference type="PANTHER" id="PTHR42934:SF1">
    <property type="entry name" value="GLYCOLATE OXIDASE SUBUNIT GLCD"/>
    <property type="match status" value="1"/>
</dbReference>
<dbReference type="GO" id="GO:0071949">
    <property type="term" value="F:FAD binding"/>
    <property type="evidence" value="ECO:0007669"/>
    <property type="project" value="InterPro"/>
</dbReference>
<keyword evidence="3" id="KW-0274">FAD</keyword>
<feature type="non-terminal residue" evidence="6">
    <location>
        <position position="1"/>
    </location>
</feature>
<dbReference type="PROSITE" id="PS51387">
    <property type="entry name" value="FAD_PCMH"/>
    <property type="match status" value="1"/>
</dbReference>
<name>A0A381PRE3_9ZZZZ</name>
<dbReference type="InterPro" id="IPR036318">
    <property type="entry name" value="FAD-bd_PCMH-like_sf"/>
</dbReference>
<dbReference type="SUPFAM" id="SSF56176">
    <property type="entry name" value="FAD-binding/transporter-associated domain-like"/>
    <property type="match status" value="1"/>
</dbReference>
<proteinExistence type="predicted"/>
<dbReference type="AlphaFoldDB" id="A0A381PRE3"/>
<evidence type="ECO:0000256" key="2">
    <source>
        <dbReference type="ARBA" id="ARBA00022630"/>
    </source>
</evidence>
<dbReference type="Pfam" id="PF02913">
    <property type="entry name" value="FAD-oxidase_C"/>
    <property type="match status" value="1"/>
</dbReference>
<dbReference type="GO" id="GO:0016491">
    <property type="term" value="F:oxidoreductase activity"/>
    <property type="evidence" value="ECO:0007669"/>
    <property type="project" value="UniProtKB-KW"/>
</dbReference>
<keyword evidence="2" id="KW-0285">Flavoprotein</keyword>
<dbReference type="SUPFAM" id="SSF55103">
    <property type="entry name" value="FAD-linked oxidases, C-terminal domain"/>
    <property type="match status" value="1"/>
</dbReference>
<dbReference type="Gene3D" id="3.30.465.10">
    <property type="match status" value="1"/>
</dbReference>
<reference evidence="6" key="1">
    <citation type="submission" date="2018-05" db="EMBL/GenBank/DDBJ databases">
        <authorList>
            <person name="Lanie J.A."/>
            <person name="Ng W.-L."/>
            <person name="Kazmierczak K.M."/>
            <person name="Andrzejewski T.M."/>
            <person name="Davidsen T.M."/>
            <person name="Wayne K.J."/>
            <person name="Tettelin H."/>
            <person name="Glass J.I."/>
            <person name="Rusch D."/>
            <person name="Podicherti R."/>
            <person name="Tsui H.-C.T."/>
            <person name="Winkler M.E."/>
        </authorList>
    </citation>
    <scope>NUCLEOTIDE SEQUENCE</scope>
</reference>
<dbReference type="InterPro" id="IPR016169">
    <property type="entry name" value="FAD-bd_PCMH_sub2"/>
</dbReference>
<dbReference type="Gene3D" id="1.10.45.10">
    <property type="entry name" value="Vanillyl-alcohol Oxidase, Chain A, domain 4"/>
    <property type="match status" value="1"/>
</dbReference>
<sequence>VPESFDKHLFDELHSLLDDRARAEDFELGLYSKDGSGMEGRPSIVCLPVSTEEVQQIVNICRRYGRPFIARGSGTGLAGGAVPVGDPVVIATAKMNRIIEVDVENRIAWVEPGVLNLDLTTQLKPLGLHFAPDPSSQQVCSIGGNVANNSGGPHCLAYGVTSAHVAAIEVVLPNGTITLLGDLSAEPVGYDLRGLFIGSEGTMGVATKIAVRLTQNPPEVRTLLLDFSDVRDGAAAVSAIIAEGLIPAALEMMDHRAIEMVEAFVNAGYPTEADAVLLVELDGLPGGVESGVEIVRRVAEAHHVGKVRVAADEAERALLWKGRKNAFGAVARIKPDYYLHDTVVPRGKLVEVLEKVYRIADAHDLIAINVFHAGDGNLHPILAYDSREPGVQERVHAAGRAIVTASIEAGGVLSGEHGIGLEKRDYMGMLFTEHDMRTQDLVREAFDPDGLANPLKVLPSGSRCSDSFGQHVPEGAWV</sequence>
<evidence type="ECO:0000256" key="4">
    <source>
        <dbReference type="ARBA" id="ARBA00023002"/>
    </source>
</evidence>
<dbReference type="EMBL" id="UINC01001039">
    <property type="protein sequence ID" value="SUZ68637.1"/>
    <property type="molecule type" value="Genomic_DNA"/>
</dbReference>
<dbReference type="PANTHER" id="PTHR42934">
    <property type="entry name" value="GLYCOLATE OXIDASE SUBUNIT GLCD"/>
    <property type="match status" value="1"/>
</dbReference>
<comment type="cofactor">
    <cofactor evidence="1">
        <name>FAD</name>
        <dbReference type="ChEBI" id="CHEBI:57692"/>
    </cofactor>
</comment>
<dbReference type="InterPro" id="IPR016164">
    <property type="entry name" value="FAD-linked_Oxase-like_C"/>
</dbReference>
<protein>
    <recommendedName>
        <fullName evidence="5">FAD-binding PCMH-type domain-containing protein</fullName>
    </recommendedName>
</protein>
<evidence type="ECO:0000256" key="3">
    <source>
        <dbReference type="ARBA" id="ARBA00022827"/>
    </source>
</evidence>
<dbReference type="InterPro" id="IPR006094">
    <property type="entry name" value="Oxid_FAD_bind_N"/>
</dbReference>
<dbReference type="Gene3D" id="3.30.70.2740">
    <property type="match status" value="1"/>
</dbReference>
<dbReference type="InterPro" id="IPR016171">
    <property type="entry name" value="Vanillyl_alc_oxidase_C-sub2"/>
</dbReference>